<sequence>MVAHTSTRMNESTMTAGRNRFGPSNPYSQQAKHQNRASSMYSDAENRGTSRPSATQRDQEALDILVNRMDNLLVEYNSIVQTLESRQGSEASLFDDTISQTHRGRSEGLDSLDQLHIGSMSDYRHHSSSTAGHSGYSPHPPPARGAPPPPPRPLPLHDSDHCHDHSMDPDVIRWTDGRSTPLSTPLSHSTNSQVNVGSRHDGKDVPSDELPTSFPSGTSNTLLVYPRTPWGDRVVREVTVNPSLTDVQWTHKDMTRGLRLSTTDGFDEKRVVPGTIFPSTIGNKEPTDEDFWQLVEIHKDDRKEEFAVWHPVDRGFTYLDVRDCPPPPSHFRSIGTSSRPGSDISYSRRPGNTVDLSVATQVASGNEMRSPLRPMNSFKGRSSRMTGTERTSFSQNDRMPTGHIAVTRLPKAPPSYPLTPYPPQPSDIYSGTHSVSRIGDMGFAPSSRQYGRSFNNNGRSQYPSYEQF</sequence>
<feature type="compositionally biased region" description="Polar residues" evidence="1">
    <location>
        <begin position="25"/>
        <end position="56"/>
    </location>
</feature>
<dbReference type="Proteomes" id="UP001329825">
    <property type="component" value="Chromosome 1"/>
</dbReference>
<dbReference type="EMBL" id="CP141881">
    <property type="protein sequence ID" value="WRT63605.1"/>
    <property type="molecule type" value="Genomic_DNA"/>
</dbReference>
<evidence type="ECO:0000313" key="2">
    <source>
        <dbReference type="EMBL" id="WRT63605.1"/>
    </source>
</evidence>
<name>A0ABZ1CQX2_9TREE</name>
<feature type="compositionally biased region" description="Low complexity" evidence="1">
    <location>
        <begin position="179"/>
        <end position="192"/>
    </location>
</feature>
<organism evidence="2 3">
    <name type="scientific">Kwoniella shivajii</name>
    <dbReference type="NCBI Taxonomy" id="564305"/>
    <lineage>
        <taxon>Eukaryota</taxon>
        <taxon>Fungi</taxon>
        <taxon>Dikarya</taxon>
        <taxon>Basidiomycota</taxon>
        <taxon>Agaricomycotina</taxon>
        <taxon>Tremellomycetes</taxon>
        <taxon>Tremellales</taxon>
        <taxon>Cryptococcaceae</taxon>
        <taxon>Kwoniella</taxon>
    </lineage>
</organism>
<feature type="compositionally biased region" description="Pro residues" evidence="1">
    <location>
        <begin position="138"/>
        <end position="154"/>
    </location>
</feature>
<feature type="region of interest" description="Disordered" evidence="1">
    <location>
        <begin position="368"/>
        <end position="398"/>
    </location>
</feature>
<gene>
    <name evidence="2" type="ORF">IL334_000528</name>
</gene>
<proteinExistence type="predicted"/>
<feature type="region of interest" description="Disordered" evidence="1">
    <location>
        <begin position="1"/>
        <end position="59"/>
    </location>
</feature>
<feature type="region of interest" description="Disordered" evidence="1">
    <location>
        <begin position="439"/>
        <end position="468"/>
    </location>
</feature>
<evidence type="ECO:0000256" key="1">
    <source>
        <dbReference type="SAM" id="MobiDB-lite"/>
    </source>
</evidence>
<feature type="region of interest" description="Disordered" evidence="1">
    <location>
        <begin position="122"/>
        <end position="215"/>
    </location>
</feature>
<feature type="region of interest" description="Disordered" evidence="1">
    <location>
        <begin position="329"/>
        <end position="351"/>
    </location>
</feature>
<reference evidence="2 3" key="1">
    <citation type="submission" date="2024-01" db="EMBL/GenBank/DDBJ databases">
        <title>Comparative genomics of Cryptococcus and Kwoniella reveals pathogenesis evolution and contrasting modes of karyotype evolution via chromosome fusion or intercentromeric recombination.</title>
        <authorList>
            <person name="Coelho M.A."/>
            <person name="David-Palma M."/>
            <person name="Shea T."/>
            <person name="Bowers K."/>
            <person name="McGinley-Smith S."/>
            <person name="Mohammad A.W."/>
            <person name="Gnirke A."/>
            <person name="Yurkov A.M."/>
            <person name="Nowrousian M."/>
            <person name="Sun S."/>
            <person name="Cuomo C.A."/>
            <person name="Heitman J."/>
        </authorList>
    </citation>
    <scope>NUCLEOTIDE SEQUENCE [LARGE SCALE GENOMIC DNA]</scope>
    <source>
        <strain evidence="2">CBS 11374</strain>
    </source>
</reference>
<feature type="compositionally biased region" description="Polar residues" evidence="1">
    <location>
        <begin position="446"/>
        <end position="468"/>
    </location>
</feature>
<dbReference type="RefSeq" id="XP_062788345.1">
    <property type="nucleotide sequence ID" value="XM_062932294.1"/>
</dbReference>
<feature type="compositionally biased region" description="Polar residues" evidence="1">
    <location>
        <begin position="1"/>
        <end position="16"/>
    </location>
</feature>
<dbReference type="GeneID" id="87952659"/>
<keyword evidence="3" id="KW-1185">Reference proteome</keyword>
<evidence type="ECO:0000313" key="3">
    <source>
        <dbReference type="Proteomes" id="UP001329825"/>
    </source>
</evidence>
<accession>A0ABZ1CQX2</accession>
<feature type="compositionally biased region" description="Basic and acidic residues" evidence="1">
    <location>
        <begin position="155"/>
        <end position="176"/>
    </location>
</feature>
<protein>
    <submittedName>
        <fullName evidence="2">Uncharacterized protein</fullName>
    </submittedName>
</protein>
<feature type="compositionally biased region" description="Polar residues" evidence="1">
    <location>
        <begin position="379"/>
        <end position="398"/>
    </location>
</feature>